<name>A0A9W6SH61_9ACTN</name>
<feature type="transmembrane region" description="Helical" evidence="9">
    <location>
        <begin position="58"/>
        <end position="78"/>
    </location>
</feature>
<comment type="similarity">
    <text evidence="1 9 11">Belongs to the peptidase A8 family.</text>
</comment>
<feature type="active site" evidence="9">
    <location>
        <position position="137"/>
    </location>
</feature>
<evidence type="ECO:0000256" key="4">
    <source>
        <dbReference type="ARBA" id="ARBA00022692"/>
    </source>
</evidence>
<evidence type="ECO:0000256" key="3">
    <source>
        <dbReference type="ARBA" id="ARBA00022670"/>
    </source>
</evidence>
<dbReference type="GO" id="GO:0006508">
    <property type="term" value="P:proteolysis"/>
    <property type="evidence" value="ECO:0007669"/>
    <property type="project" value="UniProtKB-KW"/>
</dbReference>
<keyword evidence="2 9" id="KW-1003">Cell membrane</keyword>
<evidence type="ECO:0000256" key="8">
    <source>
        <dbReference type="ARBA" id="ARBA00023136"/>
    </source>
</evidence>
<comment type="caution">
    <text evidence="12">The sequence shown here is derived from an EMBL/GenBank/DDBJ whole genome shotgun (WGS) entry which is preliminary data.</text>
</comment>
<keyword evidence="7 9" id="KW-1133">Transmembrane helix</keyword>
<gene>
    <name evidence="9" type="primary">lspA</name>
    <name evidence="12" type="ORF">Afil01_01680</name>
</gene>
<dbReference type="InterPro" id="IPR001872">
    <property type="entry name" value="Peptidase_A8"/>
</dbReference>
<keyword evidence="4 9" id="KW-0812">Transmembrane</keyword>
<evidence type="ECO:0000256" key="9">
    <source>
        <dbReference type="HAMAP-Rule" id="MF_00161"/>
    </source>
</evidence>
<proteinExistence type="inferred from homology"/>
<accession>A0A9W6SH61</accession>
<evidence type="ECO:0000256" key="7">
    <source>
        <dbReference type="ARBA" id="ARBA00022989"/>
    </source>
</evidence>
<dbReference type="Pfam" id="PF01252">
    <property type="entry name" value="Peptidase_A8"/>
    <property type="match status" value="1"/>
</dbReference>
<dbReference type="GO" id="GO:0005886">
    <property type="term" value="C:plasma membrane"/>
    <property type="evidence" value="ECO:0007669"/>
    <property type="project" value="UniProtKB-SubCell"/>
</dbReference>
<dbReference type="AlphaFoldDB" id="A0A9W6SH61"/>
<comment type="pathway">
    <text evidence="9">Protein modification; lipoprotein biosynthesis (signal peptide cleavage).</text>
</comment>
<dbReference type="PANTHER" id="PTHR33695:SF1">
    <property type="entry name" value="LIPOPROTEIN SIGNAL PEPTIDASE"/>
    <property type="match status" value="1"/>
</dbReference>
<evidence type="ECO:0000313" key="12">
    <source>
        <dbReference type="EMBL" id="GLZ75361.1"/>
    </source>
</evidence>
<dbReference type="EC" id="3.4.23.36" evidence="9"/>
<keyword evidence="6 9" id="KW-0378">Hydrolase</keyword>
<keyword evidence="8 9" id="KW-0472">Membrane</keyword>
<feature type="transmembrane region" description="Helical" evidence="9">
    <location>
        <begin position="129"/>
        <end position="153"/>
    </location>
</feature>
<comment type="function">
    <text evidence="9 10">This protein specifically catalyzes the removal of signal peptides from prolipoproteins.</text>
</comment>
<dbReference type="GO" id="GO:0004190">
    <property type="term" value="F:aspartic-type endopeptidase activity"/>
    <property type="evidence" value="ECO:0007669"/>
    <property type="project" value="UniProtKB-UniRule"/>
</dbReference>
<evidence type="ECO:0000256" key="10">
    <source>
        <dbReference type="RuleBase" id="RU000594"/>
    </source>
</evidence>
<dbReference type="HAMAP" id="MF_00161">
    <property type="entry name" value="LspA"/>
    <property type="match status" value="1"/>
</dbReference>
<organism evidence="12 13">
    <name type="scientific">Actinorhabdospora filicis</name>
    <dbReference type="NCBI Taxonomy" id="1785913"/>
    <lineage>
        <taxon>Bacteria</taxon>
        <taxon>Bacillati</taxon>
        <taxon>Actinomycetota</taxon>
        <taxon>Actinomycetes</taxon>
        <taxon>Micromonosporales</taxon>
        <taxon>Micromonosporaceae</taxon>
        <taxon>Actinorhabdospora</taxon>
    </lineage>
</organism>
<evidence type="ECO:0000256" key="1">
    <source>
        <dbReference type="ARBA" id="ARBA00006139"/>
    </source>
</evidence>
<sequence>MALLFALVGLGAIGLDLLTKTITVATLSDREPVKLLGGAVYLTLIRNGGAAWGMGSDYTWVISTVAVIVSVAIAWYAFAKVRSAAWAVALGLVFGGALGNIVDRIFRDGKPFHGRVVDMVSLFDPSGQVYPVFNLADSALVVGVCFVVFLELTGRRADGTRVRGKAKEEDVEKEEPTS</sequence>
<comment type="caution">
    <text evidence="9">Lacks conserved residue(s) required for the propagation of feature annotation.</text>
</comment>
<keyword evidence="13" id="KW-1185">Reference proteome</keyword>
<evidence type="ECO:0000256" key="6">
    <source>
        <dbReference type="ARBA" id="ARBA00022801"/>
    </source>
</evidence>
<dbReference type="PANTHER" id="PTHR33695">
    <property type="entry name" value="LIPOPROTEIN SIGNAL PEPTIDASE"/>
    <property type="match status" value="1"/>
</dbReference>
<dbReference type="Proteomes" id="UP001165079">
    <property type="component" value="Unassembled WGS sequence"/>
</dbReference>
<protein>
    <recommendedName>
        <fullName evidence="9">Lipoprotein signal peptidase</fullName>
        <ecNumber evidence="9">3.4.23.36</ecNumber>
    </recommendedName>
    <alternativeName>
        <fullName evidence="9">Prolipoprotein signal peptidase</fullName>
    </alternativeName>
    <alternativeName>
        <fullName evidence="9">Signal peptidase II</fullName>
        <shortName evidence="9">SPase II</shortName>
    </alternativeName>
</protein>
<keyword evidence="5 9" id="KW-0064">Aspartyl protease</keyword>
<evidence type="ECO:0000256" key="11">
    <source>
        <dbReference type="RuleBase" id="RU004181"/>
    </source>
</evidence>
<evidence type="ECO:0000313" key="13">
    <source>
        <dbReference type="Proteomes" id="UP001165079"/>
    </source>
</evidence>
<dbReference type="NCBIfam" id="TIGR00077">
    <property type="entry name" value="lspA"/>
    <property type="match status" value="1"/>
</dbReference>
<reference evidence="12" key="1">
    <citation type="submission" date="2023-03" db="EMBL/GenBank/DDBJ databases">
        <title>Actinorhabdospora filicis NBRC 111898.</title>
        <authorList>
            <person name="Ichikawa N."/>
            <person name="Sato H."/>
            <person name="Tonouchi N."/>
        </authorList>
    </citation>
    <scope>NUCLEOTIDE SEQUENCE</scope>
    <source>
        <strain evidence="12">NBRC 111898</strain>
    </source>
</reference>
<dbReference type="EMBL" id="BSTX01000001">
    <property type="protein sequence ID" value="GLZ75361.1"/>
    <property type="molecule type" value="Genomic_DNA"/>
</dbReference>
<comment type="subcellular location">
    <subcellularLocation>
        <location evidence="9">Cell membrane</location>
        <topology evidence="9">Multi-pass membrane protein</topology>
    </subcellularLocation>
</comment>
<dbReference type="PRINTS" id="PR00781">
    <property type="entry name" value="LIPOSIGPTASE"/>
</dbReference>
<feature type="transmembrane region" description="Helical" evidence="9">
    <location>
        <begin position="85"/>
        <end position="102"/>
    </location>
</feature>
<evidence type="ECO:0000256" key="2">
    <source>
        <dbReference type="ARBA" id="ARBA00022475"/>
    </source>
</evidence>
<comment type="catalytic activity">
    <reaction evidence="9 10">
        <text>Release of signal peptides from bacterial membrane prolipoproteins. Hydrolyzes -Xaa-Yaa-Zaa-|-(S,diacylglyceryl)Cys-, in which Xaa is hydrophobic (preferably Leu), and Yaa (Ala or Ser) and Zaa (Gly or Ala) have small, neutral side chains.</text>
        <dbReference type="EC" id="3.4.23.36"/>
    </reaction>
</comment>
<evidence type="ECO:0000256" key="5">
    <source>
        <dbReference type="ARBA" id="ARBA00022750"/>
    </source>
</evidence>
<keyword evidence="3 9" id="KW-0645">Protease</keyword>
<dbReference type="PROSITE" id="PS00855">
    <property type="entry name" value="SPASE_II"/>
    <property type="match status" value="1"/>
</dbReference>
<feature type="active site" evidence="9">
    <location>
        <position position="118"/>
    </location>
</feature>